<dbReference type="Proteomes" id="UP000214610">
    <property type="component" value="Unassembled WGS sequence"/>
</dbReference>
<evidence type="ECO:0000313" key="2">
    <source>
        <dbReference type="Proteomes" id="UP000214610"/>
    </source>
</evidence>
<dbReference type="EMBL" id="NHMP01000001">
    <property type="protein sequence ID" value="OXE50844.1"/>
    <property type="molecule type" value="Genomic_DNA"/>
</dbReference>
<protein>
    <submittedName>
        <fullName evidence="1">Uncharacterized protein</fullName>
    </submittedName>
</protein>
<keyword evidence="2" id="KW-1185">Reference proteome</keyword>
<organism evidence="1 2">
    <name type="scientific">Turicimonas muris</name>
    <dbReference type="NCBI Taxonomy" id="1796652"/>
    <lineage>
        <taxon>Bacteria</taxon>
        <taxon>Pseudomonadati</taxon>
        <taxon>Pseudomonadota</taxon>
        <taxon>Betaproteobacteria</taxon>
        <taxon>Burkholderiales</taxon>
        <taxon>Sutterellaceae</taxon>
        <taxon>Turicimonas</taxon>
    </lineage>
</organism>
<accession>A0A227KSJ0</accession>
<dbReference type="GeneID" id="78363030"/>
<dbReference type="AlphaFoldDB" id="A0A227KSJ0"/>
<comment type="caution">
    <text evidence="1">The sequence shown here is derived from an EMBL/GenBank/DDBJ whole genome shotgun (WGS) entry which is preliminary data.</text>
</comment>
<dbReference type="RefSeq" id="WP_066590704.1">
    <property type="nucleotide sequence ID" value="NZ_CP065313.1"/>
</dbReference>
<reference evidence="2" key="1">
    <citation type="submission" date="2017-05" db="EMBL/GenBank/DDBJ databases">
        <title>Improved OligoMM genomes.</title>
        <authorList>
            <person name="Garzetti D."/>
        </authorList>
    </citation>
    <scope>NUCLEOTIDE SEQUENCE [LARGE SCALE GENOMIC DNA]</scope>
    <source>
        <strain evidence="2">YL45</strain>
    </source>
</reference>
<name>A0A227KSJ0_9BURK</name>
<proteinExistence type="predicted"/>
<gene>
    <name evidence="1" type="ORF">ADH67_00640</name>
</gene>
<evidence type="ECO:0000313" key="1">
    <source>
        <dbReference type="EMBL" id="OXE50844.1"/>
    </source>
</evidence>
<sequence length="119" mass="13811">MLKSLIALFAETFLRNKKSWIQAINTPHWHGDVKIDVQSLPDYEPNNYFKRYVPPANGFVVYASTGESEQFCLQTQGFFSMYVSGYNSLVIRVYKGETVFLQAKDTKELCRFVPLRENE</sequence>